<keyword evidence="2" id="KW-0472">Membrane</keyword>
<dbReference type="PANTHER" id="PTHR34703:SF1">
    <property type="entry name" value="ANTIPORTER SUBUNIT MNHG2-RELATED"/>
    <property type="match status" value="1"/>
</dbReference>
<gene>
    <name evidence="4" type="ORF">AYJ05_07375</name>
    <name evidence="3" type="ORF">HF853_00685</name>
</gene>
<accession>A0A0X8VDE4</accession>
<comment type="caution">
    <text evidence="4">The sequence shown here is derived from an EMBL/GenBank/DDBJ whole genome shotgun (WGS) entry which is preliminary data.</text>
</comment>
<name>A0A0X8VDE4_9CORY</name>
<dbReference type="PANTHER" id="PTHR34703">
    <property type="entry name" value="ANTIPORTER SUBUNIT MNHG2-RELATED"/>
    <property type="match status" value="1"/>
</dbReference>
<feature type="transmembrane region" description="Helical" evidence="2">
    <location>
        <begin position="36"/>
        <end position="56"/>
    </location>
</feature>
<reference evidence="3 6" key="3">
    <citation type="submission" date="2020-04" db="EMBL/GenBank/DDBJ databases">
        <authorList>
            <person name="Hitch T.C.A."/>
            <person name="Wylensek D."/>
            <person name="Clavel T."/>
        </authorList>
    </citation>
    <scope>NUCLEOTIDE SEQUENCE [LARGE SCALE GENOMIC DNA]</scope>
    <source>
        <strain evidence="3 6">BL-383-APC-3D</strain>
    </source>
</reference>
<feature type="transmembrane region" description="Helical" evidence="2">
    <location>
        <begin position="62"/>
        <end position="85"/>
    </location>
</feature>
<dbReference type="EMBL" id="LSTQ01000026">
    <property type="protein sequence ID" value="OAH25041.1"/>
    <property type="molecule type" value="Genomic_DNA"/>
</dbReference>
<dbReference type="STRING" id="1705.CA21670_04500"/>
<sequence length="129" mass="14185">MSALLVISDIFLVLGAFNFAVCAAGMLSFRDVYARISVLSTASGFGVTFLLIGAFLREPNWWNVLIGLAAIILLLGTSAIGSILISRAALLRRVEIVDCHFQEADPYFKDPEGLARELFMREDTQDRLS</sequence>
<dbReference type="GO" id="GO:0015385">
    <property type="term" value="F:sodium:proton antiporter activity"/>
    <property type="evidence" value="ECO:0007669"/>
    <property type="project" value="TreeGrafter"/>
</dbReference>
<organism evidence="4 5">
    <name type="scientific">Corynebacterium stationis</name>
    <dbReference type="NCBI Taxonomy" id="1705"/>
    <lineage>
        <taxon>Bacteria</taxon>
        <taxon>Bacillati</taxon>
        <taxon>Actinomycetota</taxon>
        <taxon>Actinomycetes</taxon>
        <taxon>Mycobacteriales</taxon>
        <taxon>Corynebacteriaceae</taxon>
        <taxon>Corynebacterium</taxon>
    </lineage>
</organism>
<dbReference type="Proteomes" id="UP000544551">
    <property type="component" value="Unassembled WGS sequence"/>
</dbReference>
<keyword evidence="2" id="KW-1133">Transmembrane helix</keyword>
<dbReference type="EMBL" id="JABAFZ010000001">
    <property type="protein sequence ID" value="NME88218.1"/>
    <property type="molecule type" value="Genomic_DNA"/>
</dbReference>
<evidence type="ECO:0000313" key="4">
    <source>
        <dbReference type="EMBL" id="OAH25041.1"/>
    </source>
</evidence>
<dbReference type="Proteomes" id="UP000076947">
    <property type="component" value="Unassembled WGS sequence"/>
</dbReference>
<evidence type="ECO:0000313" key="3">
    <source>
        <dbReference type="EMBL" id="NME88218.1"/>
    </source>
</evidence>
<dbReference type="InterPro" id="IPR005133">
    <property type="entry name" value="PhaG_MnhG_YufB"/>
</dbReference>
<evidence type="ECO:0000313" key="6">
    <source>
        <dbReference type="Proteomes" id="UP000544551"/>
    </source>
</evidence>
<comment type="similarity">
    <text evidence="1">Belongs to the CPA3 antiporters (TC 2.A.63) subunit G family.</text>
</comment>
<evidence type="ECO:0000313" key="5">
    <source>
        <dbReference type="Proteomes" id="UP000076947"/>
    </source>
</evidence>
<dbReference type="RefSeq" id="WP_066793277.1">
    <property type="nucleotide sequence ID" value="NZ_CAJFGC010000248.1"/>
</dbReference>
<keyword evidence="2" id="KW-0812">Transmembrane</keyword>
<dbReference type="OrthoDB" id="3430023at2"/>
<feature type="transmembrane region" description="Helical" evidence="2">
    <location>
        <begin position="6"/>
        <end position="29"/>
    </location>
</feature>
<reference evidence="5" key="1">
    <citation type="submission" date="2016-02" db="EMBL/GenBank/DDBJ databases">
        <authorList>
            <person name="Kaur G."/>
            <person name="Nair G.R."/>
            <person name="Mayilraj S."/>
        </authorList>
    </citation>
    <scope>NUCLEOTIDE SEQUENCE [LARGE SCALE GENOMIC DNA]</scope>
    <source>
        <strain evidence="5">GA-15</strain>
    </source>
</reference>
<reference evidence="4" key="2">
    <citation type="submission" date="2016-02" db="EMBL/GenBank/DDBJ databases">
        <authorList>
            <person name="Wen L."/>
            <person name="He K."/>
            <person name="Yang H."/>
        </authorList>
    </citation>
    <scope>NUCLEOTIDE SEQUENCE [LARGE SCALE GENOMIC DNA]</scope>
    <source>
        <strain evidence="4">GA-15</strain>
    </source>
</reference>
<keyword evidence="5" id="KW-1185">Reference proteome</keyword>
<evidence type="ECO:0000256" key="1">
    <source>
        <dbReference type="ARBA" id="ARBA00008404"/>
    </source>
</evidence>
<dbReference type="AlphaFoldDB" id="A0A0X8VDE4"/>
<protein>
    <submittedName>
        <fullName evidence="3">Monovalent cation/H(+) antiporter subunit G</fullName>
    </submittedName>
    <submittedName>
        <fullName evidence="4">Sodium:proton antiporter</fullName>
    </submittedName>
</protein>
<proteinExistence type="inferred from homology"/>
<dbReference type="Pfam" id="PF03334">
    <property type="entry name" value="PhaG_MnhG_YufB"/>
    <property type="match status" value="1"/>
</dbReference>
<evidence type="ECO:0000256" key="2">
    <source>
        <dbReference type="SAM" id="Phobius"/>
    </source>
</evidence>